<sequence length="118" mass="13796">MTITLLVLFGVLAFLIYDRVLRWRLLPSEKLQANIDSGHWRYLKHSIVEFRRRGGDRRIGSLRALDLLQSESKVERMVGWMIMKELFPEVAQRVPGYDPTAAPEKCREEAQKMLIRIA</sequence>
<dbReference type="RefSeq" id="WP_069963051.1">
    <property type="nucleotide sequence ID" value="NZ_CP016094.1"/>
</dbReference>
<accession>A0A1D8AYK4</accession>
<dbReference type="Proteomes" id="UP000095228">
    <property type="component" value="Chromosome"/>
</dbReference>
<evidence type="ECO:0000313" key="1">
    <source>
        <dbReference type="EMBL" id="AOS45957.1"/>
    </source>
</evidence>
<gene>
    <name evidence="1" type="ORF">Verru16b_03048</name>
</gene>
<dbReference type="EMBL" id="CP016094">
    <property type="protein sequence ID" value="AOS45957.1"/>
    <property type="molecule type" value="Genomic_DNA"/>
</dbReference>
<dbReference type="AlphaFoldDB" id="A0A1D8AYK4"/>
<keyword evidence="2" id="KW-1185">Reference proteome</keyword>
<name>A0A1D8AYK4_9BACT</name>
<evidence type="ECO:0000313" key="2">
    <source>
        <dbReference type="Proteomes" id="UP000095228"/>
    </source>
</evidence>
<proteinExistence type="predicted"/>
<protein>
    <submittedName>
        <fullName evidence="1">Uncharacterized protein</fullName>
    </submittedName>
</protein>
<organism evidence="1 2">
    <name type="scientific">Lacunisphaera limnophila</name>
    <dbReference type="NCBI Taxonomy" id="1838286"/>
    <lineage>
        <taxon>Bacteria</taxon>
        <taxon>Pseudomonadati</taxon>
        <taxon>Verrucomicrobiota</taxon>
        <taxon>Opitutia</taxon>
        <taxon>Opitutales</taxon>
        <taxon>Opitutaceae</taxon>
        <taxon>Lacunisphaera</taxon>
    </lineage>
</organism>
<reference evidence="1 2" key="1">
    <citation type="submission" date="2016-06" db="EMBL/GenBank/DDBJ databases">
        <title>Three novel species with peptidoglycan cell walls form the new genus Lacunisphaera gen. nov. in the family Opitutaceae of the verrucomicrobial subdivision 4.</title>
        <authorList>
            <person name="Rast P."/>
            <person name="Gloeckner I."/>
            <person name="Jogler M."/>
            <person name="Boedeker C."/>
            <person name="Jeske O."/>
            <person name="Wiegand S."/>
            <person name="Reinhardt R."/>
            <person name="Schumann P."/>
            <person name="Rohde M."/>
            <person name="Spring S."/>
            <person name="Gloeckner F.O."/>
            <person name="Jogler C."/>
        </authorList>
    </citation>
    <scope>NUCLEOTIDE SEQUENCE [LARGE SCALE GENOMIC DNA]</scope>
    <source>
        <strain evidence="1 2">IG16b</strain>
    </source>
</reference>
<dbReference type="KEGG" id="obg:Verru16b_03048"/>